<protein>
    <submittedName>
        <fullName evidence="2">Uncharacterized protein</fullName>
    </submittedName>
</protein>
<gene>
    <name evidence="2" type="ORF">L596_005640</name>
</gene>
<feature type="region of interest" description="Disordered" evidence="1">
    <location>
        <begin position="103"/>
        <end position="132"/>
    </location>
</feature>
<feature type="compositionally biased region" description="Low complexity" evidence="1">
    <location>
        <begin position="110"/>
        <end position="122"/>
    </location>
</feature>
<accession>A0A4U8UZN9</accession>
<sequence length="307" mass="34352">MARMGCTTSSSNDTVIVKRFYTEPYLYNTFKNGTNSTKQMTRDAVAEMVKRRMARKTSNVNTILVGYLKSCSAYARPKPSETDFKFIEQRIVYDCESRATDSTYVESERATTSTTSSSPAESSKSRYEPEASVFPVRPVPRSRVDVFAGAYNYQKRLETLKLNATLKSNEKPENAVFPVSQGEISPRPQIIAHCSEADFRGSTNVSPRRGPILPSPVIESKAITVLRKKDDFDTSSENSFVVVHSTVKVAWERDTYQRLVEEAKRNGRYPLKPPVVSKPNRNCEADDEITPLPGATSDFGSVIVENL</sequence>
<evidence type="ECO:0000313" key="3">
    <source>
        <dbReference type="Proteomes" id="UP000298663"/>
    </source>
</evidence>
<reference evidence="2 3" key="1">
    <citation type="journal article" date="2015" name="Genome Biol.">
        <title>Comparative genomics of Steinernema reveals deeply conserved gene regulatory networks.</title>
        <authorList>
            <person name="Dillman A.R."/>
            <person name="Macchietto M."/>
            <person name="Porter C.F."/>
            <person name="Rogers A."/>
            <person name="Williams B."/>
            <person name="Antoshechkin I."/>
            <person name="Lee M.M."/>
            <person name="Goodwin Z."/>
            <person name="Lu X."/>
            <person name="Lewis E.E."/>
            <person name="Goodrich-Blair H."/>
            <person name="Stock S.P."/>
            <person name="Adams B.J."/>
            <person name="Sternberg P.W."/>
            <person name="Mortazavi A."/>
        </authorList>
    </citation>
    <scope>NUCLEOTIDE SEQUENCE [LARGE SCALE GENOMIC DNA]</scope>
    <source>
        <strain evidence="2 3">ALL</strain>
    </source>
</reference>
<evidence type="ECO:0000313" key="2">
    <source>
        <dbReference type="EMBL" id="TMS39050.1"/>
    </source>
</evidence>
<proteinExistence type="predicted"/>
<evidence type="ECO:0000256" key="1">
    <source>
        <dbReference type="SAM" id="MobiDB-lite"/>
    </source>
</evidence>
<feature type="region of interest" description="Disordered" evidence="1">
    <location>
        <begin position="271"/>
        <end position="291"/>
    </location>
</feature>
<comment type="caution">
    <text evidence="2">The sequence shown here is derived from an EMBL/GenBank/DDBJ whole genome shotgun (WGS) entry which is preliminary data.</text>
</comment>
<organism evidence="2 3">
    <name type="scientific">Steinernema carpocapsae</name>
    <name type="common">Entomopathogenic nematode</name>
    <dbReference type="NCBI Taxonomy" id="34508"/>
    <lineage>
        <taxon>Eukaryota</taxon>
        <taxon>Metazoa</taxon>
        <taxon>Ecdysozoa</taxon>
        <taxon>Nematoda</taxon>
        <taxon>Chromadorea</taxon>
        <taxon>Rhabditida</taxon>
        <taxon>Tylenchina</taxon>
        <taxon>Panagrolaimomorpha</taxon>
        <taxon>Strongyloidoidea</taxon>
        <taxon>Steinernematidae</taxon>
        <taxon>Steinernema</taxon>
    </lineage>
</organism>
<reference evidence="2 3" key="2">
    <citation type="journal article" date="2019" name="G3 (Bethesda)">
        <title>Hybrid Assembly of the Genome of the Entomopathogenic Nematode Steinernema carpocapsae Identifies the X-Chromosome.</title>
        <authorList>
            <person name="Serra L."/>
            <person name="Macchietto M."/>
            <person name="Macias-Munoz A."/>
            <person name="McGill C.J."/>
            <person name="Rodriguez I.M."/>
            <person name="Rodriguez B."/>
            <person name="Murad R."/>
            <person name="Mortazavi A."/>
        </authorList>
    </citation>
    <scope>NUCLEOTIDE SEQUENCE [LARGE SCALE GENOMIC DNA]</scope>
    <source>
        <strain evidence="2 3">ALL</strain>
    </source>
</reference>
<name>A0A4U8UZN9_STECR</name>
<dbReference type="OrthoDB" id="5821662at2759"/>
<keyword evidence="3" id="KW-1185">Reference proteome</keyword>
<dbReference type="AlphaFoldDB" id="A0A4U8UZN9"/>
<dbReference type="Proteomes" id="UP000298663">
    <property type="component" value="Unassembled WGS sequence"/>
</dbReference>
<dbReference type="EMBL" id="AZBU02000001">
    <property type="protein sequence ID" value="TMS39050.1"/>
    <property type="molecule type" value="Genomic_DNA"/>
</dbReference>